<keyword evidence="1" id="KW-0812">Transmembrane</keyword>
<dbReference type="RefSeq" id="WP_184015639.1">
    <property type="nucleotide sequence ID" value="NZ_JACIJC010000001.1"/>
</dbReference>
<reference evidence="2 3" key="1">
    <citation type="submission" date="2020-08" db="EMBL/GenBank/DDBJ databases">
        <title>Genomic Encyclopedia of Type Strains, Phase IV (KMG-IV): sequencing the most valuable type-strain genomes for metagenomic binning, comparative biology and taxonomic classification.</title>
        <authorList>
            <person name="Goeker M."/>
        </authorList>
    </citation>
    <scope>NUCLEOTIDE SEQUENCE [LARGE SCALE GENOMIC DNA]</scope>
    <source>
        <strain evidence="2 3">DSM 25079</strain>
    </source>
</reference>
<feature type="transmembrane region" description="Helical" evidence="1">
    <location>
        <begin position="137"/>
        <end position="159"/>
    </location>
</feature>
<dbReference type="AlphaFoldDB" id="A0A7W9AG55"/>
<feature type="transmembrane region" description="Helical" evidence="1">
    <location>
        <begin position="165"/>
        <end position="188"/>
    </location>
</feature>
<keyword evidence="1" id="KW-0472">Membrane</keyword>
<protein>
    <submittedName>
        <fullName evidence="2">Uncharacterized protein</fullName>
    </submittedName>
</protein>
<proteinExistence type="predicted"/>
<feature type="transmembrane region" description="Helical" evidence="1">
    <location>
        <begin position="200"/>
        <end position="221"/>
    </location>
</feature>
<evidence type="ECO:0000313" key="2">
    <source>
        <dbReference type="EMBL" id="MBB5684912.1"/>
    </source>
</evidence>
<evidence type="ECO:0000313" key="3">
    <source>
        <dbReference type="Proteomes" id="UP000549617"/>
    </source>
</evidence>
<gene>
    <name evidence="2" type="ORF">FHS49_000903</name>
</gene>
<feature type="transmembrane region" description="Helical" evidence="1">
    <location>
        <begin position="13"/>
        <end position="32"/>
    </location>
</feature>
<name>A0A7W9AG55_9SPHN</name>
<dbReference type="Proteomes" id="UP000549617">
    <property type="component" value="Unassembled WGS sequence"/>
</dbReference>
<accession>A0A7W9AG55</accession>
<feature type="transmembrane region" description="Helical" evidence="1">
    <location>
        <begin position="98"/>
        <end position="117"/>
    </location>
</feature>
<evidence type="ECO:0000256" key="1">
    <source>
        <dbReference type="SAM" id="Phobius"/>
    </source>
</evidence>
<dbReference type="EMBL" id="JACIJC010000001">
    <property type="protein sequence ID" value="MBB5684912.1"/>
    <property type="molecule type" value="Genomic_DNA"/>
</dbReference>
<comment type="caution">
    <text evidence="2">The sequence shown here is derived from an EMBL/GenBank/DDBJ whole genome shotgun (WGS) entry which is preliminary data.</text>
</comment>
<organism evidence="2 3">
    <name type="scientific">Sphingobium boeckii</name>
    <dbReference type="NCBI Taxonomy" id="1082345"/>
    <lineage>
        <taxon>Bacteria</taxon>
        <taxon>Pseudomonadati</taxon>
        <taxon>Pseudomonadota</taxon>
        <taxon>Alphaproteobacteria</taxon>
        <taxon>Sphingomonadales</taxon>
        <taxon>Sphingomonadaceae</taxon>
        <taxon>Sphingobium</taxon>
    </lineage>
</organism>
<sequence length="222" mass="24602">MNFVQWLNSLDELLYELMSWLVFFPVTLCRILRHPLATMRYAEDQLLLEPEKQYRSTVSPPIMLILTIVLVQGIGLAVDGTSPIVASHRGLAGLVNDNTTLLLLRLVLFGTFALVLATRKVNRSSVDLDRDTLKPAFYAQCYAISPFTLLISGGLSALLHHHDLVQVAGLLSMVTACLFYGIVQIRWFSAELNQPVIRSFLDATIGMVVSIAITITLGLLFA</sequence>
<keyword evidence="1" id="KW-1133">Transmembrane helix</keyword>
<feature type="transmembrane region" description="Helical" evidence="1">
    <location>
        <begin position="62"/>
        <end position="78"/>
    </location>
</feature>
<keyword evidence="3" id="KW-1185">Reference proteome</keyword>